<sequence length="300" mass="33675">VLLGVVFQIVFWNSAWLSLSDETLDGITVGAWKYRILRLTEFSLGFSLFLLGVIWGYAGNGLTAWSRVLYQALLLSTSYVRSLYWATGILSGGILALLSLVVCHFLNPRLLKKGVFSLAEAQAQALLRSHRRKNRAALVLFILVAVTAASHAAATLLWTPAKMMHGTVYDQEAEFVATVETRWWQDEVPLTASERQQLTMRSSDGVITRPMMNYYGSDIVITNIKGKTISSFSVQDHRICFLRYKPTEDTILPVEVITFDQARQALDLAKLRNQIFLGIYLLEGLAVVVWYALGKRHKAT</sequence>
<evidence type="ECO:0000313" key="3">
    <source>
        <dbReference type="Proteomes" id="UP000824258"/>
    </source>
</evidence>
<feature type="transmembrane region" description="Helical" evidence="1">
    <location>
        <begin position="42"/>
        <end position="63"/>
    </location>
</feature>
<feature type="non-terminal residue" evidence="2">
    <location>
        <position position="1"/>
    </location>
</feature>
<evidence type="ECO:0000256" key="1">
    <source>
        <dbReference type="SAM" id="Phobius"/>
    </source>
</evidence>
<organism evidence="2 3">
    <name type="scientific">Candidatus Avoscillospira stercoripullorum</name>
    <dbReference type="NCBI Taxonomy" id="2840709"/>
    <lineage>
        <taxon>Bacteria</taxon>
        <taxon>Bacillati</taxon>
        <taxon>Bacillota</taxon>
        <taxon>Clostridia</taxon>
        <taxon>Eubacteriales</taxon>
        <taxon>Oscillospiraceae</taxon>
        <taxon>Oscillospiraceae incertae sedis</taxon>
        <taxon>Candidatus Avoscillospira</taxon>
    </lineage>
</organism>
<reference evidence="2" key="1">
    <citation type="submission" date="2020-10" db="EMBL/GenBank/DDBJ databases">
        <authorList>
            <person name="Gilroy R."/>
        </authorList>
    </citation>
    <scope>NUCLEOTIDE SEQUENCE</scope>
    <source>
        <strain evidence="2">ChiHjej9B8-7071</strain>
    </source>
</reference>
<dbReference type="AlphaFoldDB" id="A0A9D1A7M5"/>
<feature type="transmembrane region" description="Helical" evidence="1">
    <location>
        <begin position="83"/>
        <end position="106"/>
    </location>
</feature>
<evidence type="ECO:0000313" key="2">
    <source>
        <dbReference type="EMBL" id="HIR09332.1"/>
    </source>
</evidence>
<keyword evidence="1" id="KW-1133">Transmembrane helix</keyword>
<reference evidence="2" key="2">
    <citation type="journal article" date="2021" name="PeerJ">
        <title>Extensive microbial diversity within the chicken gut microbiome revealed by metagenomics and culture.</title>
        <authorList>
            <person name="Gilroy R."/>
            <person name="Ravi A."/>
            <person name="Getino M."/>
            <person name="Pursley I."/>
            <person name="Horton D.L."/>
            <person name="Alikhan N.F."/>
            <person name="Baker D."/>
            <person name="Gharbi K."/>
            <person name="Hall N."/>
            <person name="Watson M."/>
            <person name="Adriaenssens E.M."/>
            <person name="Foster-Nyarko E."/>
            <person name="Jarju S."/>
            <person name="Secka A."/>
            <person name="Antonio M."/>
            <person name="Oren A."/>
            <person name="Chaudhuri R.R."/>
            <person name="La Ragione R."/>
            <person name="Hildebrand F."/>
            <person name="Pallen M.J."/>
        </authorList>
    </citation>
    <scope>NUCLEOTIDE SEQUENCE</scope>
    <source>
        <strain evidence="2">ChiHjej9B8-7071</strain>
    </source>
</reference>
<accession>A0A9D1A7M5</accession>
<keyword evidence="1" id="KW-0812">Transmembrane</keyword>
<name>A0A9D1A7M5_9FIRM</name>
<proteinExistence type="predicted"/>
<feature type="transmembrane region" description="Helical" evidence="1">
    <location>
        <begin position="275"/>
        <end position="293"/>
    </location>
</feature>
<dbReference type="EMBL" id="DVGD01000081">
    <property type="protein sequence ID" value="HIR09332.1"/>
    <property type="molecule type" value="Genomic_DNA"/>
</dbReference>
<dbReference type="Proteomes" id="UP000824258">
    <property type="component" value="Unassembled WGS sequence"/>
</dbReference>
<keyword evidence="1" id="KW-0472">Membrane</keyword>
<feature type="transmembrane region" description="Helical" evidence="1">
    <location>
        <begin position="136"/>
        <end position="158"/>
    </location>
</feature>
<protein>
    <submittedName>
        <fullName evidence="2">Uncharacterized protein</fullName>
    </submittedName>
</protein>
<gene>
    <name evidence="2" type="ORF">IAA70_02890</name>
</gene>
<comment type="caution">
    <text evidence="2">The sequence shown here is derived from an EMBL/GenBank/DDBJ whole genome shotgun (WGS) entry which is preliminary data.</text>
</comment>